<sequence>MLSVSVSRYENSGGHTTDDIPGGGYLTFFIPPKRSCPPDDREDTLDSTAQTLARRRSPRTTSAPVPPHPNRCPRPGRGSRKDHRPGGACSGWSERPPELSSPDRTEGRRTLSSSPERVFPSPFSEEEDRRAPSTSASPSKEPPAPGRLEASPATSLAGTPPTEPRSGGPVCWPPPSAGRQAGGVIDPQGKPPGLLEDSSPEDWTPITLPSPSGGMGRGCSSPAVHTSFVRPDGA</sequence>
<evidence type="ECO:0000313" key="2">
    <source>
        <dbReference type="EMBL" id="TNJ26242.1"/>
    </source>
</evidence>
<dbReference type="Proteomes" id="UP000315496">
    <property type="component" value="Chromosome 5"/>
</dbReference>
<reference evidence="2 3" key="1">
    <citation type="submission" date="2019-05" db="EMBL/GenBank/DDBJ databases">
        <title>The compact genome of Giardia muris reveals important steps in the evolution of intestinal protozoan parasites.</title>
        <authorList>
            <person name="Xu F."/>
            <person name="Jimenez-Gonzalez A."/>
            <person name="Einarsson E."/>
            <person name="Astvaldsson A."/>
            <person name="Peirasmaki D."/>
            <person name="Eckmann L."/>
            <person name="Andersson J.O."/>
            <person name="Svard S.G."/>
            <person name="Jerlstrom-Hultqvist J."/>
        </authorList>
    </citation>
    <scope>NUCLEOTIDE SEQUENCE [LARGE SCALE GENOMIC DNA]</scope>
    <source>
        <strain evidence="2 3">Roberts-Thomson</strain>
    </source>
</reference>
<organism evidence="2 3">
    <name type="scientific">Giardia muris</name>
    <dbReference type="NCBI Taxonomy" id="5742"/>
    <lineage>
        <taxon>Eukaryota</taxon>
        <taxon>Metamonada</taxon>
        <taxon>Diplomonadida</taxon>
        <taxon>Hexamitidae</taxon>
        <taxon>Giardiinae</taxon>
        <taxon>Giardia</taxon>
    </lineage>
</organism>
<evidence type="ECO:0000256" key="1">
    <source>
        <dbReference type="SAM" id="MobiDB-lite"/>
    </source>
</evidence>
<feature type="region of interest" description="Disordered" evidence="1">
    <location>
        <begin position="1"/>
        <end position="234"/>
    </location>
</feature>
<feature type="compositionally biased region" description="Polar residues" evidence="1">
    <location>
        <begin position="1"/>
        <end position="15"/>
    </location>
</feature>
<proteinExistence type="predicted"/>
<dbReference type="EMBL" id="VDLU01000005">
    <property type="protein sequence ID" value="TNJ26242.1"/>
    <property type="molecule type" value="Genomic_DNA"/>
</dbReference>
<dbReference type="AlphaFoldDB" id="A0A4Z1SKU1"/>
<accession>A0A4Z1SKU1</accession>
<keyword evidence="3" id="KW-1185">Reference proteome</keyword>
<name>A0A4Z1SKU1_GIAMU</name>
<protein>
    <submittedName>
        <fullName evidence="2">Uncharacterized protein</fullName>
    </submittedName>
</protein>
<gene>
    <name evidence="2" type="ORF">GMRT_24500</name>
</gene>
<dbReference type="VEuPathDB" id="GiardiaDB:GMRT_24500"/>
<comment type="caution">
    <text evidence="2">The sequence shown here is derived from an EMBL/GenBank/DDBJ whole genome shotgun (WGS) entry which is preliminary data.</text>
</comment>
<feature type="compositionally biased region" description="Basic and acidic residues" evidence="1">
    <location>
        <begin position="95"/>
        <end position="109"/>
    </location>
</feature>
<evidence type="ECO:0000313" key="3">
    <source>
        <dbReference type="Proteomes" id="UP000315496"/>
    </source>
</evidence>